<evidence type="ECO:0000313" key="7">
    <source>
        <dbReference type="Proteomes" id="UP000215335"/>
    </source>
</evidence>
<dbReference type="PANTHER" id="PTHR11461">
    <property type="entry name" value="SERINE PROTEASE INHIBITOR, SERPIN"/>
    <property type="match status" value="1"/>
</dbReference>
<keyword evidence="7" id="KW-1185">Reference proteome</keyword>
<dbReference type="Gene3D" id="3.30.497.10">
    <property type="entry name" value="Antithrombin, subunit I, domain 2"/>
    <property type="match status" value="1"/>
</dbReference>
<organism evidence="6 7">
    <name type="scientific">Trichomalopsis sarcophagae</name>
    <dbReference type="NCBI Taxonomy" id="543379"/>
    <lineage>
        <taxon>Eukaryota</taxon>
        <taxon>Metazoa</taxon>
        <taxon>Ecdysozoa</taxon>
        <taxon>Arthropoda</taxon>
        <taxon>Hexapoda</taxon>
        <taxon>Insecta</taxon>
        <taxon>Pterygota</taxon>
        <taxon>Neoptera</taxon>
        <taxon>Endopterygota</taxon>
        <taxon>Hymenoptera</taxon>
        <taxon>Apocrita</taxon>
        <taxon>Proctotrupomorpha</taxon>
        <taxon>Chalcidoidea</taxon>
        <taxon>Pteromalidae</taxon>
        <taxon>Pteromalinae</taxon>
        <taxon>Trichomalopsis</taxon>
    </lineage>
</organism>
<feature type="domain" description="Serpin" evidence="5">
    <location>
        <begin position="19"/>
        <end position="387"/>
    </location>
</feature>
<dbReference type="EMBL" id="NNAY01000291">
    <property type="protein sequence ID" value="OXU29424.1"/>
    <property type="molecule type" value="Genomic_DNA"/>
</dbReference>
<dbReference type="GO" id="GO:0004867">
    <property type="term" value="F:serine-type endopeptidase inhibitor activity"/>
    <property type="evidence" value="ECO:0007669"/>
    <property type="project" value="UniProtKB-KW"/>
</dbReference>
<evidence type="ECO:0000256" key="4">
    <source>
        <dbReference type="RuleBase" id="RU000411"/>
    </source>
</evidence>
<proteinExistence type="inferred from homology"/>
<sequence>MESNPEVDAICKSCEKFAADLYKNTIKEGNIIISPLASYLLLSMTVNGADDDTESQIRKALRLPKDEPRSLQGFRSLIDSLNSVADVELSVLSKIVISKTFNINPEFQSILENYFRNKPELLDFSNKSEAVETINTWCEENTKNNISQIISHNDINKLSTMLLLNAVYFNGEWQFKFSPKNTYLNDFYVNENDKTRISMMTQRRDLVYGELDFIDAKFAELPYRSSTGNLKMVVIVPNKIDGLAEIENNLERVNYESLSEFAKEDVEIKLPVIDFESTIDFKSCLKQMGIVDMFEEQRAQFGKLQSGESWPIWVDKIVQKTFINVNEEGTEAAAITFGGMHAAMIAFIKKCRYRRPPPPPKKLLYADRPFLSIIVYEKVPLFYCRFTG</sequence>
<dbReference type="Gene3D" id="2.30.39.10">
    <property type="entry name" value="Alpha-1-antitrypsin, domain 1"/>
    <property type="match status" value="1"/>
</dbReference>
<dbReference type="Pfam" id="PF00079">
    <property type="entry name" value="Serpin"/>
    <property type="match status" value="1"/>
</dbReference>
<dbReference type="PANTHER" id="PTHR11461:SF211">
    <property type="entry name" value="GH10112P-RELATED"/>
    <property type="match status" value="1"/>
</dbReference>
<dbReference type="InterPro" id="IPR042178">
    <property type="entry name" value="Serpin_sf_1"/>
</dbReference>
<comment type="similarity">
    <text evidence="1 4">Belongs to the serpin family.</text>
</comment>
<dbReference type="InterPro" id="IPR000215">
    <property type="entry name" value="Serpin_fam"/>
</dbReference>
<comment type="caution">
    <text evidence="6">The sequence shown here is derived from an EMBL/GenBank/DDBJ whole genome shotgun (WGS) entry which is preliminary data.</text>
</comment>
<dbReference type="SUPFAM" id="SSF56574">
    <property type="entry name" value="Serpins"/>
    <property type="match status" value="1"/>
</dbReference>
<evidence type="ECO:0000313" key="6">
    <source>
        <dbReference type="EMBL" id="OXU29424.1"/>
    </source>
</evidence>
<keyword evidence="2" id="KW-0646">Protease inhibitor</keyword>
<dbReference type="SMART" id="SM00093">
    <property type="entry name" value="SERPIN"/>
    <property type="match status" value="1"/>
</dbReference>
<dbReference type="InterPro" id="IPR023796">
    <property type="entry name" value="Serpin_dom"/>
</dbReference>
<evidence type="ECO:0000256" key="2">
    <source>
        <dbReference type="ARBA" id="ARBA00022690"/>
    </source>
</evidence>
<accession>A0A232FF88</accession>
<evidence type="ECO:0000256" key="1">
    <source>
        <dbReference type="ARBA" id="ARBA00009500"/>
    </source>
</evidence>
<dbReference type="InterPro" id="IPR042185">
    <property type="entry name" value="Serpin_sf_2"/>
</dbReference>
<dbReference type="OrthoDB" id="671595at2759"/>
<protein>
    <recommendedName>
        <fullName evidence="5">Serpin domain-containing protein</fullName>
    </recommendedName>
</protein>
<dbReference type="InterPro" id="IPR036186">
    <property type="entry name" value="Serpin_sf"/>
</dbReference>
<dbReference type="CDD" id="cd19601">
    <property type="entry name" value="serpin42Da-like"/>
    <property type="match status" value="1"/>
</dbReference>
<reference evidence="6 7" key="1">
    <citation type="journal article" date="2017" name="Curr. Biol.">
        <title>The Evolution of Venom by Co-option of Single-Copy Genes.</title>
        <authorList>
            <person name="Martinson E.O."/>
            <person name="Mrinalini"/>
            <person name="Kelkar Y.D."/>
            <person name="Chang C.H."/>
            <person name="Werren J.H."/>
        </authorList>
    </citation>
    <scope>NUCLEOTIDE SEQUENCE [LARGE SCALE GENOMIC DNA]</scope>
    <source>
        <strain evidence="6 7">Alberta</strain>
        <tissue evidence="6">Whole body</tissue>
    </source>
</reference>
<evidence type="ECO:0000256" key="3">
    <source>
        <dbReference type="ARBA" id="ARBA00022900"/>
    </source>
</evidence>
<name>A0A232FF88_9HYME</name>
<gene>
    <name evidence="6" type="ORF">TSAR_002438</name>
</gene>
<dbReference type="Proteomes" id="UP000215335">
    <property type="component" value="Unassembled WGS sequence"/>
</dbReference>
<dbReference type="GO" id="GO:0005615">
    <property type="term" value="C:extracellular space"/>
    <property type="evidence" value="ECO:0007669"/>
    <property type="project" value="InterPro"/>
</dbReference>
<keyword evidence="3" id="KW-0722">Serine protease inhibitor</keyword>
<dbReference type="AlphaFoldDB" id="A0A232FF88"/>
<dbReference type="STRING" id="543379.A0A232FF88"/>
<evidence type="ECO:0000259" key="5">
    <source>
        <dbReference type="SMART" id="SM00093"/>
    </source>
</evidence>